<dbReference type="AlphaFoldDB" id="A0A7W7XGB6"/>
<evidence type="ECO:0000313" key="3">
    <source>
        <dbReference type="Proteomes" id="UP000582643"/>
    </source>
</evidence>
<feature type="domain" description="Carrier" evidence="1">
    <location>
        <begin position="23"/>
        <end position="101"/>
    </location>
</feature>
<reference evidence="2 3" key="1">
    <citation type="submission" date="2020-08" db="EMBL/GenBank/DDBJ databases">
        <title>Genomic Encyclopedia of Type Strains, Phase III (KMG-III): the genomes of soil and plant-associated and newly described type strains.</title>
        <authorList>
            <person name="Whitman W."/>
        </authorList>
    </citation>
    <scope>NUCLEOTIDE SEQUENCE [LARGE SCALE GENOMIC DNA]</scope>
    <source>
        <strain evidence="2 3">SFB5A</strain>
    </source>
</reference>
<evidence type="ECO:0000313" key="2">
    <source>
        <dbReference type="EMBL" id="MBB4985953.1"/>
    </source>
</evidence>
<sequence>MTEQLLSDSRDGLTAVMDAIVSAAGNAGVDDAVLARLRCLHTADEDTLLRSPAELGLDSLTWLEVLTVLEERFDVLLPDAVAVSPESRTVLGLARALADCRRAGR</sequence>
<evidence type="ECO:0000259" key="1">
    <source>
        <dbReference type="PROSITE" id="PS50075"/>
    </source>
</evidence>
<dbReference type="InterPro" id="IPR036736">
    <property type="entry name" value="ACP-like_sf"/>
</dbReference>
<keyword evidence="3" id="KW-1185">Reference proteome</keyword>
<gene>
    <name evidence="2" type="ORF">GGE06_006915</name>
</gene>
<comment type="caution">
    <text evidence="2">The sequence shown here is derived from an EMBL/GenBank/DDBJ whole genome shotgun (WGS) entry which is preliminary data.</text>
</comment>
<dbReference type="Gene3D" id="1.10.1200.10">
    <property type="entry name" value="ACP-like"/>
    <property type="match status" value="1"/>
</dbReference>
<proteinExistence type="predicted"/>
<organism evidence="2 3">
    <name type="scientific">Streptomyces nymphaeiformis</name>
    <dbReference type="NCBI Taxonomy" id="2663842"/>
    <lineage>
        <taxon>Bacteria</taxon>
        <taxon>Bacillati</taxon>
        <taxon>Actinomycetota</taxon>
        <taxon>Actinomycetes</taxon>
        <taxon>Kitasatosporales</taxon>
        <taxon>Streptomycetaceae</taxon>
        <taxon>Streptomyces</taxon>
    </lineage>
</organism>
<accession>A0A7W7XGB6</accession>
<dbReference type="RefSeq" id="WP_181924611.1">
    <property type="nucleotide sequence ID" value="NZ_JACHJY010000011.1"/>
</dbReference>
<dbReference type="Proteomes" id="UP000582643">
    <property type="component" value="Unassembled WGS sequence"/>
</dbReference>
<dbReference type="PROSITE" id="PS50075">
    <property type="entry name" value="CARRIER"/>
    <property type="match status" value="1"/>
</dbReference>
<protein>
    <submittedName>
        <fullName evidence="2">Acyl carrier protein</fullName>
    </submittedName>
</protein>
<dbReference type="InterPro" id="IPR009081">
    <property type="entry name" value="PP-bd_ACP"/>
</dbReference>
<dbReference type="EMBL" id="JACHJY010000011">
    <property type="protein sequence ID" value="MBB4985953.1"/>
    <property type="molecule type" value="Genomic_DNA"/>
</dbReference>
<dbReference type="Pfam" id="PF00550">
    <property type="entry name" value="PP-binding"/>
    <property type="match status" value="1"/>
</dbReference>
<dbReference type="SUPFAM" id="SSF47336">
    <property type="entry name" value="ACP-like"/>
    <property type="match status" value="1"/>
</dbReference>
<name>A0A7W7XGB6_9ACTN</name>